<keyword evidence="2 5" id="KW-0689">Ribosomal protein</keyword>
<dbReference type="InterPro" id="IPR014722">
    <property type="entry name" value="Rib_uL2_dom2"/>
</dbReference>
<accession>A0A0G0NZ78</accession>
<dbReference type="Pfam" id="PF00467">
    <property type="entry name" value="KOW"/>
    <property type="match status" value="1"/>
</dbReference>
<evidence type="ECO:0000256" key="3">
    <source>
        <dbReference type="ARBA" id="ARBA00023274"/>
    </source>
</evidence>
<dbReference type="PANTHER" id="PTHR12903">
    <property type="entry name" value="MITOCHONDRIAL RIBOSOMAL PROTEIN L24"/>
    <property type="match status" value="1"/>
</dbReference>
<dbReference type="NCBIfam" id="TIGR01079">
    <property type="entry name" value="rplX_bact"/>
    <property type="match status" value="1"/>
</dbReference>
<dbReference type="GO" id="GO:0005840">
    <property type="term" value="C:ribosome"/>
    <property type="evidence" value="ECO:0007669"/>
    <property type="project" value="UniProtKB-KW"/>
</dbReference>
<comment type="subunit">
    <text evidence="5">Part of the 50S ribosomal subunit.</text>
</comment>
<dbReference type="GO" id="GO:0006412">
    <property type="term" value="P:translation"/>
    <property type="evidence" value="ECO:0007669"/>
    <property type="project" value="UniProtKB-UniRule"/>
</dbReference>
<dbReference type="Gene3D" id="2.30.30.30">
    <property type="match status" value="1"/>
</dbReference>
<feature type="domain" description="KOW" evidence="7">
    <location>
        <begin position="2"/>
        <end position="29"/>
    </location>
</feature>
<dbReference type="InterPro" id="IPR005824">
    <property type="entry name" value="KOW"/>
</dbReference>
<evidence type="ECO:0000256" key="4">
    <source>
        <dbReference type="ARBA" id="ARBA00035206"/>
    </source>
</evidence>
<dbReference type="PATRIC" id="fig|1618611.3.peg.272"/>
<keyword evidence="5" id="KW-0699">rRNA-binding</keyword>
<dbReference type="InterPro" id="IPR005825">
    <property type="entry name" value="Ribosomal_uL24_CS"/>
</dbReference>
<proteinExistence type="inferred from homology"/>
<evidence type="ECO:0000313" key="8">
    <source>
        <dbReference type="EMBL" id="KKQ91149.1"/>
    </source>
</evidence>
<comment type="function">
    <text evidence="5">One of the proteins that surrounds the polypeptide exit tunnel on the outside of the subunit.</text>
</comment>
<comment type="function">
    <text evidence="5">One of two assembly initiator proteins, it binds directly to the 5'-end of the 23S rRNA, where it nucleates assembly of the 50S subunit.</text>
</comment>
<evidence type="ECO:0000256" key="6">
    <source>
        <dbReference type="RuleBase" id="RU003477"/>
    </source>
</evidence>
<dbReference type="CDD" id="cd06089">
    <property type="entry name" value="KOW_RPL26"/>
    <property type="match status" value="1"/>
</dbReference>
<dbReference type="GO" id="GO:0019843">
    <property type="term" value="F:rRNA binding"/>
    <property type="evidence" value="ECO:0007669"/>
    <property type="project" value="UniProtKB-UniRule"/>
</dbReference>
<keyword evidence="5" id="KW-0694">RNA-binding</keyword>
<dbReference type="InterPro" id="IPR008991">
    <property type="entry name" value="Translation_prot_SH3-like_sf"/>
</dbReference>
<reference evidence="8 9" key="1">
    <citation type="journal article" date="2015" name="Nature">
        <title>rRNA introns, odd ribosomes, and small enigmatic genomes across a large radiation of phyla.</title>
        <authorList>
            <person name="Brown C.T."/>
            <person name="Hug L.A."/>
            <person name="Thomas B.C."/>
            <person name="Sharon I."/>
            <person name="Castelle C.J."/>
            <person name="Singh A."/>
            <person name="Wilkins M.J."/>
            <person name="Williams K.H."/>
            <person name="Banfield J.F."/>
        </authorList>
    </citation>
    <scope>NUCLEOTIDE SEQUENCE [LARGE SCALE GENOMIC DNA]</scope>
</reference>
<dbReference type="PROSITE" id="PS01108">
    <property type="entry name" value="RIBOSOMAL_L24"/>
    <property type="match status" value="1"/>
</dbReference>
<organism evidence="8 9">
    <name type="scientific">Candidatus Azambacteria bacterium GW2011_GWA2_39_10</name>
    <dbReference type="NCBI Taxonomy" id="1618611"/>
    <lineage>
        <taxon>Bacteria</taxon>
        <taxon>Candidatus Azamiibacteriota</taxon>
    </lineage>
</organism>
<protein>
    <recommendedName>
        <fullName evidence="4 5">Large ribosomal subunit protein uL24</fullName>
    </recommendedName>
</protein>
<sequence>MRIKKGDNVVVIGGKEKGKKGKVIKAFPQERLIIVENINLKKKHQKPKTGGKKGEKIETPRPISVSSVMLICKNCGKPVRVGYKIFLPSGDVPKGENNKKVRICKKCELEV</sequence>
<dbReference type="SUPFAM" id="SSF50104">
    <property type="entry name" value="Translation proteins SH3-like domain"/>
    <property type="match status" value="1"/>
</dbReference>
<dbReference type="AlphaFoldDB" id="A0A0G0NZ78"/>
<dbReference type="EMBL" id="LBVT01000023">
    <property type="protein sequence ID" value="KKQ91149.1"/>
    <property type="molecule type" value="Genomic_DNA"/>
</dbReference>
<comment type="caution">
    <text evidence="8">The sequence shown here is derived from an EMBL/GenBank/DDBJ whole genome shotgun (WGS) entry which is preliminary data.</text>
</comment>
<dbReference type="SMART" id="SM00739">
    <property type="entry name" value="KOW"/>
    <property type="match status" value="1"/>
</dbReference>
<name>A0A0G0NZ78_9BACT</name>
<dbReference type="HAMAP" id="MF_01326_B">
    <property type="entry name" value="Ribosomal_uL24_B"/>
    <property type="match status" value="1"/>
</dbReference>
<evidence type="ECO:0000256" key="5">
    <source>
        <dbReference type="HAMAP-Rule" id="MF_01326"/>
    </source>
</evidence>
<evidence type="ECO:0000256" key="2">
    <source>
        <dbReference type="ARBA" id="ARBA00022980"/>
    </source>
</evidence>
<dbReference type="InterPro" id="IPR041988">
    <property type="entry name" value="Ribosomal_uL24_KOW"/>
</dbReference>
<comment type="similarity">
    <text evidence="1 5 6">Belongs to the universal ribosomal protein uL24 family.</text>
</comment>
<dbReference type="InterPro" id="IPR057264">
    <property type="entry name" value="Ribosomal_uL24_C"/>
</dbReference>
<evidence type="ECO:0000256" key="1">
    <source>
        <dbReference type="ARBA" id="ARBA00010618"/>
    </source>
</evidence>
<evidence type="ECO:0000259" key="7">
    <source>
        <dbReference type="SMART" id="SM00739"/>
    </source>
</evidence>
<gene>
    <name evidence="5" type="primary">rplX</name>
    <name evidence="8" type="ORF">UT16_C0023G0009</name>
</gene>
<keyword evidence="3 5" id="KW-0687">Ribonucleoprotein</keyword>
<dbReference type="Pfam" id="PF17136">
    <property type="entry name" value="ribosomal_L24"/>
    <property type="match status" value="1"/>
</dbReference>
<evidence type="ECO:0000313" key="9">
    <source>
        <dbReference type="Proteomes" id="UP000034706"/>
    </source>
</evidence>
<dbReference type="Proteomes" id="UP000034706">
    <property type="component" value="Unassembled WGS sequence"/>
</dbReference>
<dbReference type="GO" id="GO:0003735">
    <property type="term" value="F:structural constituent of ribosome"/>
    <property type="evidence" value="ECO:0007669"/>
    <property type="project" value="InterPro"/>
</dbReference>
<dbReference type="InterPro" id="IPR003256">
    <property type="entry name" value="Ribosomal_uL24"/>
</dbReference>
<dbReference type="GO" id="GO:1990904">
    <property type="term" value="C:ribonucleoprotein complex"/>
    <property type="evidence" value="ECO:0007669"/>
    <property type="project" value="UniProtKB-KW"/>
</dbReference>